<dbReference type="Pfam" id="PF05368">
    <property type="entry name" value="NmrA"/>
    <property type="match status" value="1"/>
</dbReference>
<dbReference type="PANTHER" id="PTHR47706">
    <property type="entry name" value="NMRA-LIKE FAMILY PROTEIN"/>
    <property type="match status" value="1"/>
</dbReference>
<name>A0AA38RZA4_9PEZI</name>
<dbReference type="Proteomes" id="UP001174691">
    <property type="component" value="Unassembled WGS sequence"/>
</dbReference>
<dbReference type="Gene3D" id="3.40.50.720">
    <property type="entry name" value="NAD(P)-binding Rossmann-like Domain"/>
    <property type="match status" value="1"/>
</dbReference>
<comment type="similarity">
    <text evidence="1">Belongs to the NmrA-type oxidoreductase family. Isoflavone reductase subfamily.</text>
</comment>
<dbReference type="InterPro" id="IPR051609">
    <property type="entry name" value="NmrA/Isoflavone_reductase-like"/>
</dbReference>
<sequence length="317" mass="34412">MVKIAIAGGSGQVAREVIDALVAANKHEITVLSRSASSKGHFPPGVRTQAVDYNDIDGLADALRGTHTVLSFIQLLSDPGQRSQKNLIDACIIAGVRRFAPSEYGSAASTVDMPGWAGKEVIRQYLKKVDEKGKVLEYTLFQPGLFLDYLASPYQTAKYVAPLDTVFNFQNRRAIVVEGHEDAIMTFTAVADLAAIVARSVDYEGEWPEISGISGNRVTVARVIEIGEKIRGPFAIDRVKLEDLEAGNLNTSWAIAKKHAAVNDEEASALFKLVTIGLVLSSVEGAWDVSNELNQLFPDHQSEDIETFLAGVWGEKP</sequence>
<evidence type="ECO:0000259" key="4">
    <source>
        <dbReference type="Pfam" id="PF05368"/>
    </source>
</evidence>
<accession>A0AA38RZA4</accession>
<reference evidence="5" key="1">
    <citation type="submission" date="2022-07" db="EMBL/GenBank/DDBJ databases">
        <title>Fungi with potential for degradation of polypropylene.</title>
        <authorList>
            <person name="Gostincar C."/>
        </authorList>
    </citation>
    <scope>NUCLEOTIDE SEQUENCE</scope>
    <source>
        <strain evidence="5">EXF-13287</strain>
    </source>
</reference>
<evidence type="ECO:0000313" key="6">
    <source>
        <dbReference type="Proteomes" id="UP001174691"/>
    </source>
</evidence>
<dbReference type="PANTHER" id="PTHR47706:SF4">
    <property type="entry name" value="NMRA-LIKE DOMAIN-CONTAINING PROTEIN"/>
    <property type="match status" value="1"/>
</dbReference>
<dbReference type="GO" id="GO:0016491">
    <property type="term" value="F:oxidoreductase activity"/>
    <property type="evidence" value="ECO:0007669"/>
    <property type="project" value="UniProtKB-KW"/>
</dbReference>
<dbReference type="EMBL" id="JANBVN010000009">
    <property type="protein sequence ID" value="KAJ9164818.1"/>
    <property type="molecule type" value="Genomic_DNA"/>
</dbReference>
<gene>
    <name evidence="5" type="ORF">NKR19_g1070</name>
</gene>
<feature type="domain" description="NmrA-like" evidence="4">
    <location>
        <begin position="3"/>
        <end position="230"/>
    </location>
</feature>
<evidence type="ECO:0000313" key="5">
    <source>
        <dbReference type="EMBL" id="KAJ9164818.1"/>
    </source>
</evidence>
<keyword evidence="3" id="KW-0560">Oxidoreductase</keyword>
<dbReference type="SUPFAM" id="SSF51735">
    <property type="entry name" value="NAD(P)-binding Rossmann-fold domains"/>
    <property type="match status" value="1"/>
</dbReference>
<evidence type="ECO:0000256" key="3">
    <source>
        <dbReference type="ARBA" id="ARBA00023002"/>
    </source>
</evidence>
<protein>
    <submittedName>
        <fullName evidence="5">NAD(P)-binding protein</fullName>
    </submittedName>
</protein>
<comment type="caution">
    <text evidence="5">The sequence shown here is derived from an EMBL/GenBank/DDBJ whole genome shotgun (WGS) entry which is preliminary data.</text>
</comment>
<keyword evidence="6" id="KW-1185">Reference proteome</keyword>
<keyword evidence="2" id="KW-0521">NADP</keyword>
<evidence type="ECO:0000256" key="2">
    <source>
        <dbReference type="ARBA" id="ARBA00022857"/>
    </source>
</evidence>
<organism evidence="5 6">
    <name type="scientific">Coniochaeta hoffmannii</name>
    <dbReference type="NCBI Taxonomy" id="91930"/>
    <lineage>
        <taxon>Eukaryota</taxon>
        <taxon>Fungi</taxon>
        <taxon>Dikarya</taxon>
        <taxon>Ascomycota</taxon>
        <taxon>Pezizomycotina</taxon>
        <taxon>Sordariomycetes</taxon>
        <taxon>Sordariomycetidae</taxon>
        <taxon>Coniochaetales</taxon>
        <taxon>Coniochaetaceae</taxon>
        <taxon>Coniochaeta</taxon>
    </lineage>
</organism>
<evidence type="ECO:0000256" key="1">
    <source>
        <dbReference type="ARBA" id="ARBA00005725"/>
    </source>
</evidence>
<proteinExistence type="inferred from homology"/>
<dbReference type="InterPro" id="IPR008030">
    <property type="entry name" value="NmrA-like"/>
</dbReference>
<dbReference type="InterPro" id="IPR036291">
    <property type="entry name" value="NAD(P)-bd_dom_sf"/>
</dbReference>
<dbReference type="AlphaFoldDB" id="A0AA38RZA4"/>